<evidence type="ECO:0000313" key="1">
    <source>
        <dbReference type="EMBL" id="BCO26876.1"/>
    </source>
</evidence>
<protein>
    <recommendedName>
        <fullName evidence="3">TnsA endonuclease N-terminal domain-containing protein</fullName>
    </recommendedName>
</protein>
<proteinExistence type="predicted"/>
<accession>A0ABM7MKS4</accession>
<dbReference type="RefSeq" id="WP_223911017.1">
    <property type="nucleotide sequence ID" value="NZ_AP024238.1"/>
</dbReference>
<dbReference type="EMBL" id="AP024238">
    <property type="protein sequence ID" value="BCO26876.1"/>
    <property type="molecule type" value="Genomic_DNA"/>
</dbReference>
<evidence type="ECO:0008006" key="3">
    <source>
        <dbReference type="Google" id="ProtNLM"/>
    </source>
</evidence>
<sequence length="174" mass="20077">MPTSCWSAQAVLKNEIDVFAQDAHNRPVGDGFSTARLDATYEFNTQELAFAKALDRADFVAWWHRNPLAKPYSIAWMRADSRNMFYPDFVVCLQHEPGEEPMIRLVETKHVLKDANRKARHQSNTYSKLLFLTKDAQRFKIVQDDGSLGEVVDLDDLTRLRQWMRDTAPVDMVS</sequence>
<reference evidence="1 2" key="1">
    <citation type="journal article" date="2021" name="Microbiol. Spectr.">
        <title>A Single Bacterium Capable of Oxidation and Reduction of Iron at Circumneutral pH.</title>
        <authorList>
            <person name="Kato S."/>
            <person name="Ohkuma M."/>
        </authorList>
    </citation>
    <scope>NUCLEOTIDE SEQUENCE [LARGE SCALE GENOMIC DNA]</scope>
    <source>
        <strain evidence="1 2">MIZ03</strain>
    </source>
</reference>
<dbReference type="Proteomes" id="UP000824366">
    <property type="component" value="Chromosome"/>
</dbReference>
<name>A0ABM7MKS4_9BURK</name>
<keyword evidence="2" id="KW-1185">Reference proteome</keyword>
<evidence type="ECO:0000313" key="2">
    <source>
        <dbReference type="Proteomes" id="UP000824366"/>
    </source>
</evidence>
<organism evidence="1 2">
    <name type="scientific">Rhodoferax lithotrophicus</name>
    <dbReference type="NCBI Taxonomy" id="2798804"/>
    <lineage>
        <taxon>Bacteria</taxon>
        <taxon>Pseudomonadati</taxon>
        <taxon>Pseudomonadota</taxon>
        <taxon>Betaproteobacteria</taxon>
        <taxon>Burkholderiales</taxon>
        <taxon>Comamonadaceae</taxon>
        <taxon>Rhodoferax</taxon>
    </lineage>
</organism>
<gene>
    <name evidence="1" type="ORF">MIZ03_1762</name>
</gene>